<reference evidence="1" key="1">
    <citation type="submission" date="2020-09" db="EMBL/GenBank/DDBJ databases">
        <title>New species isolated from human feces.</title>
        <authorList>
            <person name="Kitahara M."/>
            <person name="Shigeno Y."/>
            <person name="Shime M."/>
            <person name="Matsumoto Y."/>
            <person name="Nakamura S."/>
            <person name="Motooka D."/>
            <person name="Fukuoka S."/>
            <person name="Nishikawa H."/>
            <person name="Benno Y."/>
        </authorList>
    </citation>
    <scope>NUCLEOTIDE SEQUENCE</scope>
    <source>
        <strain evidence="1">MM59</strain>
    </source>
</reference>
<evidence type="ECO:0000313" key="1">
    <source>
        <dbReference type="EMBL" id="BCK85483.1"/>
    </source>
</evidence>
<accession>A0A810QMU1</accession>
<organism evidence="1 2">
    <name type="scientific">Pusillibacter faecalis</name>
    <dbReference type="NCBI Taxonomy" id="2714358"/>
    <lineage>
        <taxon>Bacteria</taxon>
        <taxon>Bacillati</taxon>
        <taxon>Bacillota</taxon>
        <taxon>Clostridia</taxon>
        <taxon>Eubacteriales</taxon>
        <taxon>Oscillospiraceae</taxon>
        <taxon>Pusillibacter</taxon>
    </lineage>
</organism>
<dbReference type="Proteomes" id="UP000679848">
    <property type="component" value="Chromosome"/>
</dbReference>
<proteinExistence type="predicted"/>
<dbReference type="KEGG" id="pfaa:MM59RIKEN_28020"/>
<gene>
    <name evidence="1" type="ORF">MM59RIKEN_28020</name>
</gene>
<name>A0A810QMU1_9FIRM</name>
<keyword evidence="2" id="KW-1185">Reference proteome</keyword>
<dbReference type="RefSeq" id="WP_187030651.1">
    <property type="nucleotide sequence ID" value="NZ_AP023420.1"/>
</dbReference>
<dbReference type="AlphaFoldDB" id="A0A810QMU1"/>
<protein>
    <submittedName>
        <fullName evidence="1">Uncharacterized protein</fullName>
    </submittedName>
</protein>
<sequence>MSDFMKWLYPRYIRPYLDAVPQADYSFHFELVENELGQHAVESYEKIQEFTAIHAFLLGLRTGAGLAGISPP</sequence>
<dbReference type="EMBL" id="AP023420">
    <property type="protein sequence ID" value="BCK85483.1"/>
    <property type="molecule type" value="Genomic_DNA"/>
</dbReference>
<evidence type="ECO:0000313" key="2">
    <source>
        <dbReference type="Proteomes" id="UP000679848"/>
    </source>
</evidence>